<accession>A0AAX1N2S7</accession>
<feature type="chain" id="PRO_5043600823" description="Secreted protein" evidence="1">
    <location>
        <begin position="20"/>
        <end position="119"/>
    </location>
</feature>
<dbReference type="EMBL" id="CP076132">
    <property type="protein sequence ID" value="QWG01814.1"/>
    <property type="molecule type" value="Genomic_DNA"/>
</dbReference>
<dbReference type="AlphaFoldDB" id="A0AAX1N2S7"/>
<evidence type="ECO:0000313" key="3">
    <source>
        <dbReference type="Proteomes" id="UP000678679"/>
    </source>
</evidence>
<dbReference type="KEGG" id="fya:KMW28_19555"/>
<proteinExistence type="predicted"/>
<protein>
    <recommendedName>
        <fullName evidence="4">Secreted protein</fullName>
    </recommendedName>
</protein>
<organism evidence="2 3">
    <name type="scientific">Flammeovirga yaeyamensis</name>
    <dbReference type="NCBI Taxonomy" id="367791"/>
    <lineage>
        <taxon>Bacteria</taxon>
        <taxon>Pseudomonadati</taxon>
        <taxon>Bacteroidota</taxon>
        <taxon>Cytophagia</taxon>
        <taxon>Cytophagales</taxon>
        <taxon>Flammeovirgaceae</taxon>
        <taxon>Flammeovirga</taxon>
    </lineage>
</organism>
<gene>
    <name evidence="2" type="ORF">KMW28_19555</name>
</gene>
<keyword evidence="3" id="KW-1185">Reference proteome</keyword>
<name>A0AAX1N2S7_9BACT</name>
<evidence type="ECO:0000256" key="1">
    <source>
        <dbReference type="SAM" id="SignalP"/>
    </source>
</evidence>
<evidence type="ECO:0008006" key="4">
    <source>
        <dbReference type="Google" id="ProtNLM"/>
    </source>
</evidence>
<feature type="signal peptide" evidence="1">
    <location>
        <begin position="1"/>
        <end position="19"/>
    </location>
</feature>
<sequence length="119" mass="13894">MKKSLLTVVFVFVVSFLFAQEENTKNEKLVANYLEKTGLINKIDPELSFAEEYAYKTRYVLVQYCGAVAVFELYDQSMNVNFIHKNNCLSEDEQAEIWMKEVNKDEKALAFTRSKFLLK</sequence>
<dbReference type="Proteomes" id="UP000678679">
    <property type="component" value="Chromosome 1"/>
</dbReference>
<dbReference type="RefSeq" id="WP_169665899.1">
    <property type="nucleotide sequence ID" value="NZ_CP076132.1"/>
</dbReference>
<evidence type="ECO:0000313" key="2">
    <source>
        <dbReference type="EMBL" id="QWG01814.1"/>
    </source>
</evidence>
<keyword evidence="1" id="KW-0732">Signal</keyword>
<reference evidence="2 3" key="1">
    <citation type="submission" date="2021-05" db="EMBL/GenBank/DDBJ databases">
        <title>Comparative genomic studies on the polysaccharide-degrading batcterial strains of the Flammeovirga genus.</title>
        <authorList>
            <person name="Zewei F."/>
            <person name="Zheng Z."/>
            <person name="Yu L."/>
            <person name="Ruyue G."/>
            <person name="Yanhong M."/>
            <person name="Yuanyuan C."/>
            <person name="Jingyan G."/>
            <person name="Wenjun H."/>
        </authorList>
    </citation>
    <scope>NUCLEOTIDE SEQUENCE [LARGE SCALE GENOMIC DNA]</scope>
    <source>
        <strain evidence="2 3">NBRC:100898</strain>
    </source>
</reference>